<dbReference type="GO" id="GO:0016763">
    <property type="term" value="F:pentosyltransferase activity"/>
    <property type="evidence" value="ECO:0007669"/>
    <property type="project" value="TreeGrafter"/>
</dbReference>
<evidence type="ECO:0000256" key="7">
    <source>
        <dbReference type="ARBA" id="ARBA00023136"/>
    </source>
</evidence>
<feature type="transmembrane region" description="Helical" evidence="8">
    <location>
        <begin position="200"/>
        <end position="220"/>
    </location>
</feature>
<keyword evidence="3" id="KW-0328">Glycosyltransferase</keyword>
<feature type="transmembrane region" description="Helical" evidence="8">
    <location>
        <begin position="125"/>
        <end position="141"/>
    </location>
</feature>
<feature type="transmembrane region" description="Helical" evidence="8">
    <location>
        <begin position="55"/>
        <end position="72"/>
    </location>
</feature>
<dbReference type="Pfam" id="PF13231">
    <property type="entry name" value="PMT_2"/>
    <property type="match status" value="1"/>
</dbReference>
<evidence type="ECO:0000256" key="5">
    <source>
        <dbReference type="ARBA" id="ARBA00022692"/>
    </source>
</evidence>
<dbReference type="InterPro" id="IPR038731">
    <property type="entry name" value="RgtA/B/C-like"/>
</dbReference>
<evidence type="ECO:0000256" key="1">
    <source>
        <dbReference type="ARBA" id="ARBA00004651"/>
    </source>
</evidence>
<feature type="transmembrane region" description="Helical" evidence="8">
    <location>
        <begin position="7"/>
        <end position="25"/>
    </location>
</feature>
<dbReference type="GO" id="GO:0009103">
    <property type="term" value="P:lipopolysaccharide biosynthetic process"/>
    <property type="evidence" value="ECO:0007669"/>
    <property type="project" value="UniProtKB-ARBA"/>
</dbReference>
<comment type="subcellular location">
    <subcellularLocation>
        <location evidence="1">Cell membrane</location>
        <topology evidence="1">Multi-pass membrane protein</topology>
    </subcellularLocation>
</comment>
<dbReference type="EMBL" id="MHRF01000009">
    <property type="protein sequence ID" value="OHA18040.1"/>
    <property type="molecule type" value="Genomic_DNA"/>
</dbReference>
<evidence type="ECO:0000313" key="11">
    <source>
        <dbReference type="Proteomes" id="UP000178873"/>
    </source>
</evidence>
<keyword evidence="6 8" id="KW-1133">Transmembrane helix</keyword>
<sequence length="342" mass="40334">MQRHHRGEIWIVVGILLVASFFRFYQLDPSSLSAIFGILTVLGIYLLARELFDWRVGAVASFLLAISFWHVSFSRVEAREIMLPLVLVYAFYFLWRGLRRSHWWDFFWAGIFGGLGFYIDTTYYIAPLIVILVFINYWLFLKKDYHHENYEHVRNRFLGGFSLFMITAFFVALPFVVYFLKNPSNLIDWATRLVFTPTQSFQIFQNLGWPITILFTIGFLKELYHWLRRKRGHLSPVHTLMFVWFFVMLLPSFFSIETSFAWRAIGVLPVVIIFAARGFLGLFNTLEEWELVTHPWESREHNKFVVPILAAVILLGAIGFFEYSRYFNARPLNQVTAPTIYP</sequence>
<evidence type="ECO:0000259" key="9">
    <source>
        <dbReference type="Pfam" id="PF13231"/>
    </source>
</evidence>
<feature type="transmembrane region" description="Helical" evidence="8">
    <location>
        <begin position="260"/>
        <end position="283"/>
    </location>
</feature>
<feature type="transmembrane region" description="Helical" evidence="8">
    <location>
        <begin position="232"/>
        <end position="254"/>
    </location>
</feature>
<keyword evidence="2" id="KW-1003">Cell membrane</keyword>
<protein>
    <recommendedName>
        <fullName evidence="9">Glycosyltransferase RgtA/B/C/D-like domain-containing protein</fullName>
    </recommendedName>
</protein>
<keyword evidence="4" id="KW-0808">Transferase</keyword>
<evidence type="ECO:0000256" key="3">
    <source>
        <dbReference type="ARBA" id="ARBA00022676"/>
    </source>
</evidence>
<dbReference type="Proteomes" id="UP000178873">
    <property type="component" value="Unassembled WGS sequence"/>
</dbReference>
<organism evidence="10 11">
    <name type="scientific">Candidatus Taylorbacteria bacterium RIFCSPHIGHO2_01_FULL_46_22b</name>
    <dbReference type="NCBI Taxonomy" id="1802301"/>
    <lineage>
        <taxon>Bacteria</taxon>
        <taxon>Candidatus Tayloriibacteriota</taxon>
    </lineage>
</organism>
<evidence type="ECO:0000313" key="10">
    <source>
        <dbReference type="EMBL" id="OHA18040.1"/>
    </source>
</evidence>
<dbReference type="GO" id="GO:0005886">
    <property type="term" value="C:plasma membrane"/>
    <property type="evidence" value="ECO:0007669"/>
    <property type="project" value="UniProtKB-SubCell"/>
</dbReference>
<evidence type="ECO:0000256" key="8">
    <source>
        <dbReference type="SAM" id="Phobius"/>
    </source>
</evidence>
<comment type="caution">
    <text evidence="10">The sequence shown here is derived from an EMBL/GenBank/DDBJ whole genome shotgun (WGS) entry which is preliminary data.</text>
</comment>
<keyword evidence="5 8" id="KW-0812">Transmembrane</keyword>
<evidence type="ECO:0000256" key="6">
    <source>
        <dbReference type="ARBA" id="ARBA00022989"/>
    </source>
</evidence>
<feature type="transmembrane region" description="Helical" evidence="8">
    <location>
        <begin position="304"/>
        <end position="323"/>
    </location>
</feature>
<dbReference type="InterPro" id="IPR050297">
    <property type="entry name" value="LipidA_mod_glycosyltrf_83"/>
</dbReference>
<accession>A0A1G2M2C6</accession>
<feature type="transmembrane region" description="Helical" evidence="8">
    <location>
        <begin position="161"/>
        <end position="180"/>
    </location>
</feature>
<feature type="transmembrane region" description="Helical" evidence="8">
    <location>
        <begin position="102"/>
        <end position="119"/>
    </location>
</feature>
<name>A0A1G2M2C6_9BACT</name>
<dbReference type="STRING" id="1802301.A2664_00455"/>
<evidence type="ECO:0000256" key="2">
    <source>
        <dbReference type="ARBA" id="ARBA00022475"/>
    </source>
</evidence>
<feature type="transmembrane region" description="Helical" evidence="8">
    <location>
        <begin position="31"/>
        <end position="48"/>
    </location>
</feature>
<keyword evidence="7 8" id="KW-0472">Membrane</keyword>
<reference evidence="10 11" key="1">
    <citation type="journal article" date="2016" name="Nat. Commun.">
        <title>Thousands of microbial genomes shed light on interconnected biogeochemical processes in an aquifer system.</title>
        <authorList>
            <person name="Anantharaman K."/>
            <person name="Brown C.T."/>
            <person name="Hug L.A."/>
            <person name="Sharon I."/>
            <person name="Castelle C.J."/>
            <person name="Probst A.J."/>
            <person name="Thomas B.C."/>
            <person name="Singh A."/>
            <person name="Wilkins M.J."/>
            <person name="Karaoz U."/>
            <person name="Brodie E.L."/>
            <person name="Williams K.H."/>
            <person name="Hubbard S.S."/>
            <person name="Banfield J.F."/>
        </authorList>
    </citation>
    <scope>NUCLEOTIDE SEQUENCE [LARGE SCALE GENOMIC DNA]</scope>
</reference>
<evidence type="ECO:0000256" key="4">
    <source>
        <dbReference type="ARBA" id="ARBA00022679"/>
    </source>
</evidence>
<feature type="domain" description="Glycosyltransferase RgtA/B/C/D-like" evidence="9">
    <location>
        <begin position="32"/>
        <end position="140"/>
    </location>
</feature>
<gene>
    <name evidence="10" type="ORF">A2664_00455</name>
</gene>
<feature type="transmembrane region" description="Helical" evidence="8">
    <location>
        <begin position="78"/>
        <end position="95"/>
    </location>
</feature>
<dbReference type="AlphaFoldDB" id="A0A1G2M2C6"/>
<dbReference type="PANTHER" id="PTHR33908">
    <property type="entry name" value="MANNOSYLTRANSFERASE YKCB-RELATED"/>
    <property type="match status" value="1"/>
</dbReference>
<dbReference type="PANTHER" id="PTHR33908:SF11">
    <property type="entry name" value="MEMBRANE PROTEIN"/>
    <property type="match status" value="1"/>
</dbReference>
<proteinExistence type="predicted"/>